<dbReference type="InterPro" id="IPR010982">
    <property type="entry name" value="Lambda_DNA-bd_dom_sf"/>
</dbReference>
<reference evidence="3 4" key="1">
    <citation type="journal article" date="2014" name="Genome Announc.">
        <title>Draft Genome Sequence of Advenella kashmirensis Strain W13003, a Polycyclic Aromatic Hydrocarbon-Degrading Bacterium.</title>
        <authorList>
            <person name="Wang X."/>
            <person name="Jin D."/>
            <person name="Zhou L."/>
            <person name="Wu L."/>
            <person name="An W."/>
            <person name="Zhao L."/>
        </authorList>
    </citation>
    <scope>NUCLEOTIDE SEQUENCE [LARGE SCALE GENOMIC DNA]</scope>
    <source>
        <strain evidence="3 4">W13003</strain>
    </source>
</reference>
<dbReference type="GO" id="GO:0003677">
    <property type="term" value="F:DNA binding"/>
    <property type="evidence" value="ECO:0007669"/>
    <property type="project" value="UniProtKB-KW"/>
</dbReference>
<dbReference type="PANTHER" id="PTHR35010:SF2">
    <property type="entry name" value="BLL4672 PROTEIN"/>
    <property type="match status" value="1"/>
</dbReference>
<dbReference type="PANTHER" id="PTHR35010">
    <property type="entry name" value="BLL4672 PROTEIN-RELATED"/>
    <property type="match status" value="1"/>
</dbReference>
<evidence type="ECO:0000259" key="2">
    <source>
        <dbReference type="SMART" id="SM00530"/>
    </source>
</evidence>
<dbReference type="EMBL" id="AYXT01000010">
    <property type="protein sequence ID" value="ETF02230.1"/>
    <property type="molecule type" value="Genomic_DNA"/>
</dbReference>
<dbReference type="Proteomes" id="UP000018733">
    <property type="component" value="Unassembled WGS sequence"/>
</dbReference>
<proteinExistence type="predicted"/>
<evidence type="ECO:0000313" key="3">
    <source>
        <dbReference type="EMBL" id="ETF02230.1"/>
    </source>
</evidence>
<comment type="caution">
    <text evidence="3">The sequence shown here is derived from an EMBL/GenBank/DDBJ whole genome shotgun (WGS) entry which is preliminary data.</text>
</comment>
<accession>V8QSD1</accession>
<name>V8QSD1_9BURK</name>
<protein>
    <submittedName>
        <fullName evidence="3">DNA-binding protein</fullName>
    </submittedName>
</protein>
<dbReference type="InterPro" id="IPR001387">
    <property type="entry name" value="Cro/C1-type_HTH"/>
</dbReference>
<dbReference type="PATRIC" id="fig|1424334.3.peg.3221"/>
<dbReference type="Gene3D" id="1.10.260.40">
    <property type="entry name" value="lambda repressor-like DNA-binding domains"/>
    <property type="match status" value="1"/>
</dbReference>
<dbReference type="RefSeq" id="WP_024006158.1">
    <property type="nucleotide sequence ID" value="NZ_KI650980.1"/>
</dbReference>
<dbReference type="Pfam" id="PF17765">
    <property type="entry name" value="MLTR_LBD"/>
    <property type="match status" value="1"/>
</dbReference>
<evidence type="ECO:0000256" key="1">
    <source>
        <dbReference type="SAM" id="MobiDB-lite"/>
    </source>
</evidence>
<dbReference type="InterPro" id="IPR041413">
    <property type="entry name" value="MLTR_LBD"/>
</dbReference>
<dbReference type="SUPFAM" id="SSF47413">
    <property type="entry name" value="lambda repressor-like DNA-binding domains"/>
    <property type="match status" value="1"/>
</dbReference>
<dbReference type="AlphaFoldDB" id="V8QSD1"/>
<keyword evidence="4" id="KW-1185">Reference proteome</keyword>
<feature type="region of interest" description="Disordered" evidence="1">
    <location>
        <begin position="1"/>
        <end position="25"/>
    </location>
</feature>
<feature type="domain" description="HTH cro/C1-type" evidence="2">
    <location>
        <begin position="36"/>
        <end position="108"/>
    </location>
</feature>
<evidence type="ECO:0000313" key="4">
    <source>
        <dbReference type="Proteomes" id="UP000018733"/>
    </source>
</evidence>
<gene>
    <name evidence="3" type="ORF">W822_16065</name>
</gene>
<dbReference type="SMART" id="SM00530">
    <property type="entry name" value="HTH_XRE"/>
    <property type="match status" value="1"/>
</dbReference>
<dbReference type="Pfam" id="PF13560">
    <property type="entry name" value="HTH_31"/>
    <property type="match status" value="1"/>
</dbReference>
<sequence>MKMTEGISAFITPRAGEPPKEPVDDREDRAQELGAFLRNRRECLDPVRLGLPRYGRIRTPGLRREEVAQLADIGITWYTKLEQGRPIRVSSRVLQAVASALQCSDTETRYLFTLAGLASPASEVTGKICRMMPDAVQTILDHLHPLPAVLQSERFDITAFNHAFCCMIDRDLNQVAIQDRNCIYLTLTDDRVRAVLHDQEQIIAHMAARLRAQMAAHLGNPAWERTLERLLGCSAQFADLWNRNQVCATVDHIVRYKYAGLGTLEVLQTNWWSMPVAGDRLLVYVPADEHSRKLLDKKVALGLDCVS</sequence>
<dbReference type="STRING" id="1424334.W822_16065"/>
<dbReference type="Gene3D" id="3.30.450.180">
    <property type="match status" value="1"/>
</dbReference>
<keyword evidence="3" id="KW-0238">DNA-binding</keyword>
<dbReference type="HOGENOM" id="CLU_057862_2_0_4"/>
<dbReference type="eggNOG" id="COG1396">
    <property type="taxonomic scope" value="Bacteria"/>
</dbReference>
<organism evidence="3 4">
    <name type="scientific">Advenella kashmirensis W13003</name>
    <dbReference type="NCBI Taxonomy" id="1424334"/>
    <lineage>
        <taxon>Bacteria</taxon>
        <taxon>Pseudomonadati</taxon>
        <taxon>Pseudomonadota</taxon>
        <taxon>Betaproteobacteria</taxon>
        <taxon>Burkholderiales</taxon>
        <taxon>Alcaligenaceae</taxon>
    </lineage>
</organism>
<dbReference type="CDD" id="cd00093">
    <property type="entry name" value="HTH_XRE"/>
    <property type="match status" value="1"/>
</dbReference>